<dbReference type="InterPro" id="IPR001789">
    <property type="entry name" value="Sig_transdc_resp-reg_receiver"/>
</dbReference>
<evidence type="ECO:0000256" key="10">
    <source>
        <dbReference type="ARBA" id="ARBA00022741"/>
    </source>
</evidence>
<dbReference type="InterPro" id="IPR011006">
    <property type="entry name" value="CheY-like_superfamily"/>
</dbReference>
<evidence type="ECO:0000256" key="1">
    <source>
        <dbReference type="ARBA" id="ARBA00000085"/>
    </source>
</evidence>
<dbReference type="Pfam" id="PF00512">
    <property type="entry name" value="HisKA"/>
    <property type="match status" value="1"/>
</dbReference>
<dbReference type="SUPFAM" id="SSF55874">
    <property type="entry name" value="ATPase domain of HSP90 chaperone/DNA topoisomerase II/histidine kinase"/>
    <property type="match status" value="1"/>
</dbReference>
<dbReference type="InterPro" id="IPR035965">
    <property type="entry name" value="PAS-like_dom_sf"/>
</dbReference>
<dbReference type="Gene3D" id="1.20.120.160">
    <property type="entry name" value="HPT domain"/>
    <property type="match status" value="1"/>
</dbReference>
<evidence type="ECO:0000256" key="8">
    <source>
        <dbReference type="ARBA" id="ARBA00022679"/>
    </source>
</evidence>
<evidence type="ECO:0000256" key="16">
    <source>
        <dbReference type="ARBA" id="ARBA00024867"/>
    </source>
</evidence>
<dbReference type="Gene3D" id="3.40.50.2300">
    <property type="match status" value="2"/>
</dbReference>
<evidence type="ECO:0000259" key="22">
    <source>
        <dbReference type="PROSITE" id="PS50109"/>
    </source>
</evidence>
<evidence type="ECO:0000256" key="19">
    <source>
        <dbReference type="PROSITE-ProRule" id="PRU00169"/>
    </source>
</evidence>
<dbReference type="InterPro" id="IPR000700">
    <property type="entry name" value="PAS-assoc_C"/>
</dbReference>
<keyword evidence="11 26" id="KW-0418">Kinase</keyword>
<evidence type="ECO:0000256" key="6">
    <source>
        <dbReference type="ARBA" id="ARBA00022475"/>
    </source>
</evidence>
<evidence type="ECO:0000256" key="15">
    <source>
        <dbReference type="ARBA" id="ARBA00023136"/>
    </source>
</evidence>
<dbReference type="Proteomes" id="UP000190890">
    <property type="component" value="Unassembled WGS sequence"/>
</dbReference>
<dbReference type="SUPFAM" id="SSF47384">
    <property type="entry name" value="Homodimeric domain of signal transducing histidine kinase"/>
    <property type="match status" value="1"/>
</dbReference>
<dbReference type="CDD" id="cd16922">
    <property type="entry name" value="HATPase_EvgS-ArcB-TorS-like"/>
    <property type="match status" value="1"/>
</dbReference>
<protein>
    <recommendedName>
        <fullName evidence="17">Circadian input-output histidine kinase CikA</fullName>
        <ecNumber evidence="4">2.7.13.3</ecNumber>
    </recommendedName>
    <alternativeName>
        <fullName evidence="5">Stage 0 sporulation protein A homolog</fullName>
    </alternativeName>
</protein>
<dbReference type="GO" id="GO:0005524">
    <property type="term" value="F:ATP binding"/>
    <property type="evidence" value="ECO:0007669"/>
    <property type="project" value="UniProtKB-KW"/>
</dbReference>
<comment type="subcellular location">
    <subcellularLocation>
        <location evidence="2">Cell membrane</location>
        <topology evidence="2">Multi-pass membrane protein</topology>
    </subcellularLocation>
</comment>
<dbReference type="PROSITE" id="PS50110">
    <property type="entry name" value="RESPONSE_REGULATORY"/>
    <property type="match status" value="2"/>
</dbReference>
<feature type="transmembrane region" description="Helical" evidence="21">
    <location>
        <begin position="17"/>
        <end position="36"/>
    </location>
</feature>
<name>A0A1S8THY5_9CLOT</name>
<dbReference type="AlphaFoldDB" id="A0A1S8THY5"/>
<comment type="catalytic activity">
    <reaction evidence="1">
        <text>ATP + protein L-histidine = ADP + protein N-phospho-L-histidine.</text>
        <dbReference type="EC" id="2.7.13.3"/>
    </reaction>
</comment>
<proteinExistence type="inferred from homology"/>
<evidence type="ECO:0000256" key="5">
    <source>
        <dbReference type="ARBA" id="ARBA00018672"/>
    </source>
</evidence>
<evidence type="ECO:0000313" key="26">
    <source>
        <dbReference type="EMBL" id="OOM77214.1"/>
    </source>
</evidence>
<evidence type="ECO:0000259" key="25">
    <source>
        <dbReference type="PROSITE" id="PS50894"/>
    </source>
</evidence>
<dbReference type="SUPFAM" id="SSF52172">
    <property type="entry name" value="CheY-like"/>
    <property type="match status" value="2"/>
</dbReference>
<feature type="domain" description="Histidine kinase" evidence="22">
    <location>
        <begin position="553"/>
        <end position="774"/>
    </location>
</feature>
<dbReference type="PROSITE" id="PS50894">
    <property type="entry name" value="HPT"/>
    <property type="match status" value="1"/>
</dbReference>
<evidence type="ECO:0000259" key="23">
    <source>
        <dbReference type="PROSITE" id="PS50110"/>
    </source>
</evidence>
<evidence type="ECO:0000256" key="3">
    <source>
        <dbReference type="ARBA" id="ARBA00006402"/>
    </source>
</evidence>
<feature type="coiled-coil region" evidence="20">
    <location>
        <begin position="523"/>
        <end position="553"/>
    </location>
</feature>
<feature type="domain" description="Response regulatory" evidence="23">
    <location>
        <begin position="937"/>
        <end position="1053"/>
    </location>
</feature>
<dbReference type="SMART" id="SM00448">
    <property type="entry name" value="REC"/>
    <property type="match status" value="2"/>
</dbReference>
<feature type="domain" description="HPt" evidence="25">
    <location>
        <begin position="1088"/>
        <end position="1185"/>
    </location>
</feature>
<keyword evidence="12" id="KW-0067">ATP-binding</keyword>
<keyword evidence="27" id="KW-1185">Reference proteome</keyword>
<evidence type="ECO:0000256" key="4">
    <source>
        <dbReference type="ARBA" id="ARBA00012438"/>
    </source>
</evidence>
<feature type="transmembrane region" description="Helical" evidence="21">
    <location>
        <begin position="277"/>
        <end position="297"/>
    </location>
</feature>
<dbReference type="GO" id="GO:0005886">
    <property type="term" value="C:plasma membrane"/>
    <property type="evidence" value="ECO:0007669"/>
    <property type="project" value="UniProtKB-SubCell"/>
</dbReference>
<dbReference type="STRING" id="29367.CLPUN_23310"/>
<evidence type="ECO:0000256" key="14">
    <source>
        <dbReference type="ARBA" id="ARBA00023012"/>
    </source>
</evidence>
<dbReference type="InterPro" id="IPR036641">
    <property type="entry name" value="HPT_dom_sf"/>
</dbReference>
<dbReference type="Gene3D" id="1.10.287.130">
    <property type="match status" value="1"/>
</dbReference>
<dbReference type="Gene3D" id="3.30.565.10">
    <property type="entry name" value="Histidine kinase-like ATPase, C-terminal domain"/>
    <property type="match status" value="1"/>
</dbReference>
<dbReference type="GO" id="GO:0000155">
    <property type="term" value="F:phosphorelay sensor kinase activity"/>
    <property type="evidence" value="ECO:0007669"/>
    <property type="project" value="InterPro"/>
</dbReference>
<feature type="modified residue" description="4-aspartylphosphate" evidence="19">
    <location>
        <position position="842"/>
    </location>
</feature>
<dbReference type="Pfam" id="PF02518">
    <property type="entry name" value="HATPase_c"/>
    <property type="match status" value="1"/>
</dbReference>
<evidence type="ECO:0000256" key="20">
    <source>
        <dbReference type="SAM" id="Coils"/>
    </source>
</evidence>
<keyword evidence="9 21" id="KW-0812">Transmembrane</keyword>
<dbReference type="CDD" id="cd06225">
    <property type="entry name" value="HAMP"/>
    <property type="match status" value="1"/>
</dbReference>
<dbReference type="FunFam" id="1.10.287.130:FF:000003">
    <property type="entry name" value="Histidine kinase"/>
    <property type="match status" value="1"/>
</dbReference>
<evidence type="ECO:0000256" key="12">
    <source>
        <dbReference type="ARBA" id="ARBA00022840"/>
    </source>
</evidence>
<keyword evidence="14" id="KW-0902">Two-component regulatory system</keyword>
<dbReference type="EMBL" id="LZZM01000153">
    <property type="protein sequence ID" value="OOM77214.1"/>
    <property type="molecule type" value="Genomic_DNA"/>
</dbReference>
<dbReference type="InterPro" id="IPR036890">
    <property type="entry name" value="HATPase_C_sf"/>
</dbReference>
<evidence type="ECO:0000259" key="24">
    <source>
        <dbReference type="PROSITE" id="PS50113"/>
    </source>
</evidence>
<evidence type="ECO:0000256" key="7">
    <source>
        <dbReference type="ARBA" id="ARBA00022553"/>
    </source>
</evidence>
<comment type="similarity">
    <text evidence="3">In the N-terminal section; belongs to the phytochrome family.</text>
</comment>
<feature type="modified residue" description="4-aspartylphosphate" evidence="19">
    <location>
        <position position="986"/>
    </location>
</feature>
<organism evidence="26 27">
    <name type="scientific">Clostridium puniceum</name>
    <dbReference type="NCBI Taxonomy" id="29367"/>
    <lineage>
        <taxon>Bacteria</taxon>
        <taxon>Bacillati</taxon>
        <taxon>Bacillota</taxon>
        <taxon>Clostridia</taxon>
        <taxon>Eubacteriales</taxon>
        <taxon>Clostridiaceae</taxon>
        <taxon>Clostridium</taxon>
    </lineage>
</organism>
<accession>A0A1S8THY5</accession>
<evidence type="ECO:0000256" key="9">
    <source>
        <dbReference type="ARBA" id="ARBA00022692"/>
    </source>
</evidence>
<dbReference type="Pfam" id="PF00072">
    <property type="entry name" value="Response_reg"/>
    <property type="match status" value="2"/>
</dbReference>
<evidence type="ECO:0000256" key="2">
    <source>
        <dbReference type="ARBA" id="ARBA00004651"/>
    </source>
</evidence>
<dbReference type="Gene3D" id="6.10.340.10">
    <property type="match status" value="1"/>
</dbReference>
<dbReference type="Gene3D" id="3.30.450.20">
    <property type="entry name" value="PAS domain"/>
    <property type="match status" value="3"/>
</dbReference>
<keyword evidence="8 26" id="KW-0808">Transferase</keyword>
<dbReference type="RefSeq" id="WP_242954119.1">
    <property type="nucleotide sequence ID" value="NZ_LZZM01000153.1"/>
</dbReference>
<dbReference type="InterPro" id="IPR003661">
    <property type="entry name" value="HisK_dim/P_dom"/>
</dbReference>
<dbReference type="InterPro" id="IPR004358">
    <property type="entry name" value="Sig_transdc_His_kin-like_C"/>
</dbReference>
<feature type="domain" description="Response regulatory" evidence="23">
    <location>
        <begin position="793"/>
        <end position="909"/>
    </location>
</feature>
<feature type="modified residue" description="Phosphohistidine" evidence="18">
    <location>
        <position position="1127"/>
    </location>
</feature>
<dbReference type="SUPFAM" id="SSF47226">
    <property type="entry name" value="Histidine-containing phosphotransfer domain, HPT domain"/>
    <property type="match status" value="1"/>
</dbReference>
<comment type="function">
    <text evidence="16">May play the central regulatory role in sporulation. It may be an element of the effector pathway responsible for the activation of sporulation genes in response to nutritional stress. Spo0A may act in concert with spo0H (a sigma factor) to control the expression of some genes that are critical to the sporulation process.</text>
</comment>
<keyword evidence="10" id="KW-0547">Nucleotide-binding</keyword>
<feature type="domain" description="PAC" evidence="24">
    <location>
        <begin position="479"/>
        <end position="535"/>
    </location>
</feature>
<dbReference type="FunFam" id="3.30.565.10:FF:000010">
    <property type="entry name" value="Sensor histidine kinase RcsC"/>
    <property type="match status" value="1"/>
</dbReference>
<dbReference type="SUPFAM" id="SSF55785">
    <property type="entry name" value="PYP-like sensor domain (PAS domain)"/>
    <property type="match status" value="1"/>
</dbReference>
<dbReference type="InterPro" id="IPR036097">
    <property type="entry name" value="HisK_dim/P_sf"/>
</dbReference>
<reference evidence="26 27" key="1">
    <citation type="submission" date="2016-05" db="EMBL/GenBank/DDBJ databases">
        <title>Microbial solvent formation.</title>
        <authorList>
            <person name="Poehlein A."/>
            <person name="Montoya Solano J.D."/>
            <person name="Flitsch S."/>
            <person name="Krabben P."/>
            <person name="Duerre P."/>
            <person name="Daniel R."/>
        </authorList>
    </citation>
    <scope>NUCLEOTIDE SEQUENCE [LARGE SCALE GENOMIC DNA]</scope>
    <source>
        <strain evidence="26 27">DSM 2619</strain>
    </source>
</reference>
<evidence type="ECO:0000256" key="21">
    <source>
        <dbReference type="SAM" id="Phobius"/>
    </source>
</evidence>
<dbReference type="EC" id="2.7.13.3" evidence="4"/>
<dbReference type="InterPro" id="IPR005467">
    <property type="entry name" value="His_kinase_dom"/>
</dbReference>
<keyword evidence="20" id="KW-0175">Coiled coil</keyword>
<dbReference type="CDD" id="cd17546">
    <property type="entry name" value="REC_hyHK_CKI1_RcsC-like"/>
    <property type="match status" value="1"/>
</dbReference>
<dbReference type="SMART" id="SM00387">
    <property type="entry name" value="HATPase_c"/>
    <property type="match status" value="1"/>
</dbReference>
<keyword evidence="13 21" id="KW-1133">Transmembrane helix</keyword>
<dbReference type="PROSITE" id="PS50109">
    <property type="entry name" value="HIS_KIN"/>
    <property type="match status" value="1"/>
</dbReference>
<evidence type="ECO:0000256" key="11">
    <source>
        <dbReference type="ARBA" id="ARBA00022777"/>
    </source>
</evidence>
<dbReference type="PRINTS" id="PR00344">
    <property type="entry name" value="BCTRLSENSOR"/>
</dbReference>
<dbReference type="PANTHER" id="PTHR45339">
    <property type="entry name" value="HYBRID SIGNAL TRANSDUCTION HISTIDINE KINASE J"/>
    <property type="match status" value="1"/>
</dbReference>
<dbReference type="SMART" id="SM00388">
    <property type="entry name" value="HisKA"/>
    <property type="match status" value="1"/>
</dbReference>
<keyword evidence="6" id="KW-1003">Cell membrane</keyword>
<comment type="caution">
    <text evidence="26">The sequence shown here is derived from an EMBL/GenBank/DDBJ whole genome shotgun (WGS) entry which is preliminary data.</text>
</comment>
<evidence type="ECO:0000313" key="27">
    <source>
        <dbReference type="Proteomes" id="UP000190890"/>
    </source>
</evidence>
<dbReference type="InterPro" id="IPR008207">
    <property type="entry name" value="Sig_transdc_His_kin_Hpt_dom"/>
</dbReference>
<evidence type="ECO:0000256" key="17">
    <source>
        <dbReference type="ARBA" id="ARBA00074306"/>
    </source>
</evidence>
<dbReference type="InterPro" id="IPR003594">
    <property type="entry name" value="HATPase_dom"/>
</dbReference>
<dbReference type="PROSITE" id="PS50113">
    <property type="entry name" value="PAC"/>
    <property type="match status" value="1"/>
</dbReference>
<evidence type="ECO:0000256" key="13">
    <source>
        <dbReference type="ARBA" id="ARBA00022989"/>
    </source>
</evidence>
<gene>
    <name evidence="26" type="primary">barA_4</name>
    <name evidence="26" type="ORF">CLPUN_23310</name>
</gene>
<evidence type="ECO:0000256" key="18">
    <source>
        <dbReference type="PROSITE-ProRule" id="PRU00110"/>
    </source>
</evidence>
<sequence length="1265" mass="144564">MSKTNFINKSYKHKLRVTYALLMFVILIVSSIFVYFQMNVTMNPIIGDMGDHVISSEIQYLGDQFDDQSKLLELLGSTEPFKNGDISVIKKEIDNQMRKHGDIIMSIKYKSITGEEYENNRHNIKVPDYYEKKLLEGNSDTFKSEAVFDEKLGEYIIFMGAKITDNNDNVQGVISINTSIKKVVASLGKTKIGQLSKIWIIDSFGNVIVSSNKEQTPEFDIESFKNDINSNEMVEIKSINSNDASNNLVYGKISNTENLYLVTRIEEHGDFKNAMKVLLFVFLCGAGVISILIFIAANKITNFVTKPLTRMVELIESSNGINFIEIPNDLKGSKDEIGILANTIDKMAKNIRNNLQVLNSEIKERKKVEKHLTVLNDELECRVAERTNALTKVTNNLAISEYRFRIAMEASNIGVYDVDFINNVFVVNSAFLKLINAPEYEQCIIEDRDWIQCDGNFENYVYEEDILNGKHFTLNKLPVMGEIFYTEFRLKEDSSIWLSFSGQAINEDESGKIIRFIGVLQNISEIKKSEVELKAAKEEAEEASLAKSQFLANMSHEIRTPMNAIMGLTHLINQSDLNDSQRNYISKIEGSSKTLLRIINDILDFSKIEAGKLEIENIKFNLDKVFENVSTLYTTSATNKGIDLNFDIGEGVPDLLKGDSLRLEQIIANLITNAIKFTTQGEVNVAVRLSEEQEDKVKLHFSIADTGIGLTKEQIGRLFTAFAQADNSTTRKYGGTGLGLTITKQFVELMNGEIWVESEYGEGSTFHFIIQFDKIANITQPSYENYPDIHGKKVLVIDHNKTSLRILERMLRSFLLEVISIRDPFEAIELLEKENFDLLFIDFNLPELSGIDLYKRLVVNTEIKVPKTIFVSAIGRESYYNQANQLGVKNFLIKPINQSLMFDAVMDALKGTITKEGKRDFNEEDHIKFQNALKNKRILVAEDNDINQLVAKDILEQAGIQVTIANNGEEAIKYVSTNKFDVVLMDVQMPIMDGYKATEILRETYSSSELPIIAMTANALKGDREKSIEAGMNDYISKPIDPEILFETLAKWLGCNIIRNTEKSLKKIVNKELEVLDFNKTLTRLENKENFYYDLLKRYHDNYSNLVSEFSDMRINRKYDNIKRFIHSLKGVTGNIGAMKLNKFIVQFEEQYESYDDESLNKELTKLYALNEELLNRIADFVSQKDLEKEQLSSNFDIYEVLTKLLEDLQKARAKEIKEDMNYLVSNAEDRSFMIKISEIKKLVDRYRFKEAKELVKELINIVKE</sequence>
<dbReference type="CDD" id="cd00082">
    <property type="entry name" value="HisKA"/>
    <property type="match status" value="1"/>
</dbReference>
<keyword evidence="7 19" id="KW-0597">Phosphoprotein</keyword>
<keyword evidence="15 21" id="KW-0472">Membrane</keyword>
<dbReference type="PANTHER" id="PTHR45339:SF1">
    <property type="entry name" value="HYBRID SIGNAL TRANSDUCTION HISTIDINE KINASE J"/>
    <property type="match status" value="1"/>
</dbReference>